<protein>
    <recommendedName>
        <fullName evidence="6">Myosin-binding domain-containing protein</fullName>
    </recommendedName>
</protein>
<evidence type="ECO:0000256" key="4">
    <source>
        <dbReference type="ARBA" id="ARBA00023136"/>
    </source>
</evidence>
<keyword evidence="3" id="KW-1133">Transmembrane helix</keyword>
<comment type="caution">
    <text evidence="7">The sequence shown here is derived from an EMBL/GenBank/DDBJ whole genome shotgun (WGS) entry which is preliminary data.</text>
</comment>
<feature type="region of interest" description="Disordered" evidence="5">
    <location>
        <begin position="574"/>
        <end position="652"/>
    </location>
</feature>
<organism evidence="7 8">
    <name type="scientific">Phytophthora pseudosyringae</name>
    <dbReference type="NCBI Taxonomy" id="221518"/>
    <lineage>
        <taxon>Eukaryota</taxon>
        <taxon>Sar</taxon>
        <taxon>Stramenopiles</taxon>
        <taxon>Oomycota</taxon>
        <taxon>Peronosporomycetes</taxon>
        <taxon>Peronosporales</taxon>
        <taxon>Peronosporaceae</taxon>
        <taxon>Phytophthora</taxon>
    </lineage>
</organism>
<dbReference type="GO" id="GO:0017022">
    <property type="term" value="F:myosin binding"/>
    <property type="evidence" value="ECO:0007669"/>
    <property type="project" value="InterPro"/>
</dbReference>
<dbReference type="Proteomes" id="UP000694044">
    <property type="component" value="Unassembled WGS sequence"/>
</dbReference>
<name>A0A8T1WEH8_9STRA</name>
<reference evidence="7" key="1">
    <citation type="submission" date="2021-02" db="EMBL/GenBank/DDBJ databases">
        <authorList>
            <person name="Palmer J.M."/>
        </authorList>
    </citation>
    <scope>NUCLEOTIDE SEQUENCE</scope>
    <source>
        <strain evidence="7">SCRP734</strain>
    </source>
</reference>
<dbReference type="AlphaFoldDB" id="A0A8T1WEH8"/>
<evidence type="ECO:0000313" key="7">
    <source>
        <dbReference type="EMBL" id="KAG7391625.1"/>
    </source>
</evidence>
<evidence type="ECO:0000256" key="2">
    <source>
        <dbReference type="ARBA" id="ARBA00022692"/>
    </source>
</evidence>
<feature type="compositionally biased region" description="Low complexity" evidence="5">
    <location>
        <begin position="635"/>
        <end position="647"/>
    </location>
</feature>
<evidence type="ECO:0000313" key="8">
    <source>
        <dbReference type="Proteomes" id="UP000694044"/>
    </source>
</evidence>
<proteinExistence type="predicted"/>
<dbReference type="EMBL" id="JAGDFM010000019">
    <property type="protein sequence ID" value="KAG7391625.1"/>
    <property type="molecule type" value="Genomic_DNA"/>
</dbReference>
<keyword evidence="4" id="KW-0472">Membrane</keyword>
<keyword evidence="8" id="KW-1185">Reference proteome</keyword>
<feature type="domain" description="Myosin-binding" evidence="6">
    <location>
        <begin position="179"/>
        <end position="275"/>
    </location>
</feature>
<dbReference type="InterPro" id="IPR026859">
    <property type="entry name" value="Myosin-bd"/>
</dbReference>
<gene>
    <name evidence="7" type="ORF">PHYPSEUDO_004127</name>
</gene>
<keyword evidence="2" id="KW-0812">Transmembrane</keyword>
<comment type="subcellular location">
    <subcellularLocation>
        <location evidence="1">Endomembrane system</location>
    </subcellularLocation>
</comment>
<dbReference type="OrthoDB" id="124604at2759"/>
<evidence type="ECO:0000256" key="3">
    <source>
        <dbReference type="ARBA" id="ARBA00022989"/>
    </source>
</evidence>
<dbReference type="Pfam" id="PF12632">
    <property type="entry name" value="Vezatin"/>
    <property type="match status" value="1"/>
</dbReference>
<evidence type="ECO:0000259" key="6">
    <source>
        <dbReference type="Pfam" id="PF12632"/>
    </source>
</evidence>
<dbReference type="GO" id="GO:0012505">
    <property type="term" value="C:endomembrane system"/>
    <property type="evidence" value="ECO:0007669"/>
    <property type="project" value="UniProtKB-SubCell"/>
</dbReference>
<accession>A0A8T1WEH8</accession>
<evidence type="ECO:0000256" key="5">
    <source>
        <dbReference type="SAM" id="MobiDB-lite"/>
    </source>
</evidence>
<sequence length="684" mass="72565">MEIAVASSSPLGQYLSELEAEAGGGDSPVAQLPRPAAARKRPRRVSSDWSWLRLVQRLPHRVELLAAHRLIPELCAFHPPIREELQLSVAGSDASAVFADSAQARGGRWTRHVAVLEVLRGVEQGWRGSVGAGGALVVALAVGAAWWEAGGAGVLQTTGWVAAVAASVLLLGLELSVRLLLAWYARRSGRLIGSLNGFVAALEKFNEAYAGSLALVKRAELASRGYRLGAGLLPPIGRLEAGGDGGSEDRAAAENQPRCLPLRRKLRSLNEQLQARASRLVREGEQAVVEERGDPVENVDTVGAQAPSLLLTALAKQRNRSVLLLENAVHTVLVRNVARACSSRDSKLGYSLLHMLGSERIAVEQLIRALSVWTEDLEAWNTSKDPVALLSSDSGVHSLERQHQDQQLAPSNPGDPRLKSVATQLQDLRSASETLTALVIAAQYELLLADSAPERLSSSRDTMQSMFQQLQEAWGSYNSALTVVTGGNNPQDTDAGEEAEGGDCESKPVAVLAPSSVPAPEDANCTVVFSGTSTGDEGFDLRALLTQQEADATASSSGPRPRFVRELRDVLAHREAHTRPGLTKQVDHDPPASSTPVATAGNEVLPPPPPPAADAMFALPRAPPRRRPGRPPPGSAALPAAISASPGDNGLSSAVATAFNLELQALLQRAQPSQEQDIMDEGTE</sequence>
<evidence type="ECO:0000256" key="1">
    <source>
        <dbReference type="ARBA" id="ARBA00004308"/>
    </source>
</evidence>